<protein>
    <submittedName>
        <fullName evidence="2">Uncharacterized protein</fullName>
    </submittedName>
</protein>
<dbReference type="Proteomes" id="UP001153076">
    <property type="component" value="Unassembled WGS sequence"/>
</dbReference>
<feature type="region of interest" description="Disordered" evidence="1">
    <location>
        <begin position="131"/>
        <end position="151"/>
    </location>
</feature>
<keyword evidence="3" id="KW-1185">Reference proteome</keyword>
<sequence>MISTEYGSISSIVACEEDEQNAIAIDLHNCACYKCCAFSDIDVVDDGYVNDKVVFEDKDEKEADNDNDDDTNDEVEYNHKHAKGLWDVPFPFLDESGNIFCAGRSIEASCEDDVEDVDKLHNNNVAIDLGKAVEDKEENEYESVQLAQPSP</sequence>
<accession>A0A9Q1Q4D4</accession>
<evidence type="ECO:0000313" key="2">
    <source>
        <dbReference type="EMBL" id="KAJ8429327.1"/>
    </source>
</evidence>
<proteinExistence type="predicted"/>
<reference evidence="2" key="1">
    <citation type="submission" date="2022-04" db="EMBL/GenBank/DDBJ databases">
        <title>Carnegiea gigantea Genome sequencing and assembly v2.</title>
        <authorList>
            <person name="Copetti D."/>
            <person name="Sanderson M.J."/>
            <person name="Burquez A."/>
            <person name="Wojciechowski M.F."/>
        </authorList>
    </citation>
    <scope>NUCLEOTIDE SEQUENCE</scope>
    <source>
        <strain evidence="2">SGP5-SGP5p</strain>
        <tissue evidence="2">Aerial part</tissue>
    </source>
</reference>
<evidence type="ECO:0000313" key="3">
    <source>
        <dbReference type="Proteomes" id="UP001153076"/>
    </source>
</evidence>
<dbReference type="EMBL" id="JAKOGI010000907">
    <property type="protein sequence ID" value="KAJ8429327.1"/>
    <property type="molecule type" value="Genomic_DNA"/>
</dbReference>
<organism evidence="2 3">
    <name type="scientific">Carnegiea gigantea</name>
    <dbReference type="NCBI Taxonomy" id="171969"/>
    <lineage>
        <taxon>Eukaryota</taxon>
        <taxon>Viridiplantae</taxon>
        <taxon>Streptophyta</taxon>
        <taxon>Embryophyta</taxon>
        <taxon>Tracheophyta</taxon>
        <taxon>Spermatophyta</taxon>
        <taxon>Magnoliopsida</taxon>
        <taxon>eudicotyledons</taxon>
        <taxon>Gunneridae</taxon>
        <taxon>Pentapetalae</taxon>
        <taxon>Caryophyllales</taxon>
        <taxon>Cactineae</taxon>
        <taxon>Cactaceae</taxon>
        <taxon>Cactoideae</taxon>
        <taxon>Echinocereeae</taxon>
        <taxon>Carnegiea</taxon>
    </lineage>
</organism>
<gene>
    <name evidence="2" type="ORF">Cgig2_025563</name>
</gene>
<evidence type="ECO:0000256" key="1">
    <source>
        <dbReference type="SAM" id="MobiDB-lite"/>
    </source>
</evidence>
<name>A0A9Q1Q4D4_9CARY</name>
<dbReference type="AlphaFoldDB" id="A0A9Q1Q4D4"/>
<comment type="caution">
    <text evidence="2">The sequence shown here is derived from an EMBL/GenBank/DDBJ whole genome shotgun (WGS) entry which is preliminary data.</text>
</comment>